<feature type="transmembrane region" description="Helical" evidence="6">
    <location>
        <begin position="220"/>
        <end position="241"/>
    </location>
</feature>
<dbReference type="PANTHER" id="PTHR30250:SF11">
    <property type="entry name" value="O-ANTIGEN TRANSPORTER-RELATED"/>
    <property type="match status" value="1"/>
</dbReference>
<feature type="transmembrane region" description="Helical" evidence="6">
    <location>
        <begin position="297"/>
        <end position="323"/>
    </location>
</feature>
<keyword evidence="5 6" id="KW-0472">Membrane</keyword>
<sequence length="425" mass="47149">MGNNLTVIRHTSLTTIANLAHAASQWLLLVIIVKQFDDYILGSLVLTLSVVSPLFLLFSFKLRSLIVTDYHNNYTFEQYLHTRLLAQLWILFLLFFLVPLLLPEVSLAIVFSVVIFKVFDGISELCYSYLHKQQAFSHAAISQTLRSGITISALLGSAILTQNISITFFTWASVTCLFAFIDITIVARLIKRNEKRKFSAKNTVFSYKKIQASLKLYKQYWPIGISIAFGAMFVYIPNYALEHYRGTAEVGQFAAISYFLVAGGILINSLSQAATPKLSSLFNLGQHQGFLKLLQKLMVFGVLIGVIGLVIASTIGAWLLNLIYNDAIAQLTTELQLIIFASLIRYSYIFLGAGLNVLQCFNQQTLVYGSGTLGLTIACLVLVPMYGTLGASIAMVIACIIELLVMSIIFVRKWQTISNTQSAAP</sequence>
<protein>
    <submittedName>
        <fullName evidence="7">O-antigen/teichoic acid export membrane protein</fullName>
    </submittedName>
</protein>
<feature type="transmembrane region" description="Helical" evidence="6">
    <location>
        <begin position="253"/>
        <end position="276"/>
    </location>
</feature>
<dbReference type="PANTHER" id="PTHR30250">
    <property type="entry name" value="PST FAMILY PREDICTED COLANIC ACID TRANSPORTER"/>
    <property type="match status" value="1"/>
</dbReference>
<organism evidence="7 8">
    <name type="scientific">Thalassotalea piscium</name>
    <dbReference type="NCBI Taxonomy" id="1230533"/>
    <lineage>
        <taxon>Bacteria</taxon>
        <taxon>Pseudomonadati</taxon>
        <taxon>Pseudomonadota</taxon>
        <taxon>Gammaproteobacteria</taxon>
        <taxon>Alteromonadales</taxon>
        <taxon>Colwelliaceae</taxon>
        <taxon>Thalassotalea</taxon>
    </lineage>
</organism>
<keyword evidence="3 6" id="KW-0812">Transmembrane</keyword>
<keyword evidence="8" id="KW-1185">Reference proteome</keyword>
<gene>
    <name evidence="7" type="ORF">HNQ55_002969</name>
</gene>
<dbReference type="InterPro" id="IPR050833">
    <property type="entry name" value="Poly_Biosynth_Transport"/>
</dbReference>
<comment type="subcellular location">
    <subcellularLocation>
        <location evidence="1">Cell membrane</location>
        <topology evidence="1">Multi-pass membrane protein</topology>
    </subcellularLocation>
</comment>
<evidence type="ECO:0000313" key="8">
    <source>
        <dbReference type="Proteomes" id="UP000537141"/>
    </source>
</evidence>
<evidence type="ECO:0000256" key="4">
    <source>
        <dbReference type="ARBA" id="ARBA00022989"/>
    </source>
</evidence>
<name>A0A7X0NJA8_9GAMM</name>
<dbReference type="GO" id="GO:0005886">
    <property type="term" value="C:plasma membrane"/>
    <property type="evidence" value="ECO:0007669"/>
    <property type="project" value="UniProtKB-SubCell"/>
</dbReference>
<evidence type="ECO:0000256" key="5">
    <source>
        <dbReference type="ARBA" id="ARBA00023136"/>
    </source>
</evidence>
<keyword evidence="4 6" id="KW-1133">Transmembrane helix</keyword>
<evidence type="ECO:0000256" key="2">
    <source>
        <dbReference type="ARBA" id="ARBA00022475"/>
    </source>
</evidence>
<evidence type="ECO:0000256" key="1">
    <source>
        <dbReference type="ARBA" id="ARBA00004651"/>
    </source>
</evidence>
<dbReference type="EMBL" id="JACHHU010000029">
    <property type="protein sequence ID" value="MBB6544436.1"/>
    <property type="molecule type" value="Genomic_DNA"/>
</dbReference>
<feature type="transmembrane region" description="Helical" evidence="6">
    <location>
        <begin position="12"/>
        <end position="33"/>
    </location>
</feature>
<keyword evidence="2" id="KW-1003">Cell membrane</keyword>
<feature type="transmembrane region" description="Helical" evidence="6">
    <location>
        <begin position="80"/>
        <end position="102"/>
    </location>
</feature>
<feature type="transmembrane region" description="Helical" evidence="6">
    <location>
        <begin position="166"/>
        <end position="190"/>
    </location>
</feature>
<proteinExistence type="predicted"/>
<feature type="transmembrane region" description="Helical" evidence="6">
    <location>
        <begin position="335"/>
        <end position="358"/>
    </location>
</feature>
<evidence type="ECO:0000256" key="6">
    <source>
        <dbReference type="SAM" id="Phobius"/>
    </source>
</evidence>
<feature type="transmembrane region" description="Helical" evidence="6">
    <location>
        <begin position="389"/>
        <end position="411"/>
    </location>
</feature>
<evidence type="ECO:0000256" key="3">
    <source>
        <dbReference type="ARBA" id="ARBA00022692"/>
    </source>
</evidence>
<evidence type="ECO:0000313" key="7">
    <source>
        <dbReference type="EMBL" id="MBB6544436.1"/>
    </source>
</evidence>
<feature type="transmembrane region" description="Helical" evidence="6">
    <location>
        <begin position="365"/>
        <end position="383"/>
    </location>
</feature>
<comment type="caution">
    <text evidence="7">The sequence shown here is derived from an EMBL/GenBank/DDBJ whole genome shotgun (WGS) entry which is preliminary data.</text>
</comment>
<feature type="transmembrane region" description="Helical" evidence="6">
    <location>
        <begin position="39"/>
        <end position="60"/>
    </location>
</feature>
<accession>A0A7X0NJA8</accession>
<dbReference type="Proteomes" id="UP000537141">
    <property type="component" value="Unassembled WGS sequence"/>
</dbReference>
<dbReference type="RefSeq" id="WP_184425549.1">
    <property type="nucleotide sequence ID" value="NZ_AP027362.1"/>
</dbReference>
<reference evidence="7 8" key="1">
    <citation type="submission" date="2020-08" db="EMBL/GenBank/DDBJ databases">
        <title>Genomic Encyclopedia of Type Strains, Phase IV (KMG-IV): sequencing the most valuable type-strain genomes for metagenomic binning, comparative biology and taxonomic classification.</title>
        <authorList>
            <person name="Goeker M."/>
        </authorList>
    </citation>
    <scope>NUCLEOTIDE SEQUENCE [LARGE SCALE GENOMIC DNA]</scope>
    <source>
        <strain evidence="7 8">DSM 26287</strain>
    </source>
</reference>
<dbReference type="AlphaFoldDB" id="A0A7X0NJA8"/>